<keyword evidence="2" id="KW-1185">Reference proteome</keyword>
<sequence>MSEPKHAHGRSLLEYINDSDKQGHEAYAYRQQNQTLRMGNFRLTRFSNKGHVLYELSSNEQETKNVASEHPEVVEKMLKILDSKMALNDTF</sequence>
<accession>K6YFF1</accession>
<evidence type="ECO:0000313" key="1">
    <source>
        <dbReference type="EMBL" id="GAC15338.1"/>
    </source>
</evidence>
<organism evidence="1 2">
    <name type="scientific">Aliiglaciecola lipolytica E3</name>
    <dbReference type="NCBI Taxonomy" id="1127673"/>
    <lineage>
        <taxon>Bacteria</taxon>
        <taxon>Pseudomonadati</taxon>
        <taxon>Pseudomonadota</taxon>
        <taxon>Gammaproteobacteria</taxon>
        <taxon>Alteromonadales</taxon>
        <taxon>Alteromonadaceae</taxon>
        <taxon>Aliiglaciecola</taxon>
    </lineage>
</organism>
<proteinExistence type="predicted"/>
<gene>
    <name evidence="1" type="ORF">GLIP_2716</name>
</gene>
<dbReference type="EMBL" id="BAEN01000051">
    <property type="protein sequence ID" value="GAC15338.1"/>
    <property type="molecule type" value="Genomic_DNA"/>
</dbReference>
<dbReference type="AlphaFoldDB" id="K6YFF1"/>
<dbReference type="RefSeq" id="WP_008845143.1">
    <property type="nucleotide sequence ID" value="NZ_BAEN01000051.1"/>
</dbReference>
<evidence type="ECO:0000313" key="2">
    <source>
        <dbReference type="Proteomes" id="UP000006334"/>
    </source>
</evidence>
<dbReference type="SUPFAM" id="SSF53649">
    <property type="entry name" value="Alkaline phosphatase-like"/>
    <property type="match status" value="1"/>
</dbReference>
<dbReference type="STRING" id="1127673.GLIP_2716"/>
<dbReference type="InterPro" id="IPR017850">
    <property type="entry name" value="Alkaline_phosphatase_core_sf"/>
</dbReference>
<reference evidence="1 2" key="1">
    <citation type="journal article" date="2017" name="Antonie Van Leeuwenhoek">
        <title>Rhizobium rhizosphaerae sp. nov., a novel species isolated from rice rhizosphere.</title>
        <authorList>
            <person name="Zhao J.J."/>
            <person name="Zhang J."/>
            <person name="Zhang R.J."/>
            <person name="Zhang C.W."/>
            <person name="Yin H.Q."/>
            <person name="Zhang X.X."/>
        </authorList>
    </citation>
    <scope>NUCLEOTIDE SEQUENCE [LARGE SCALE GENOMIC DNA]</scope>
    <source>
        <strain evidence="1 2">E3</strain>
    </source>
</reference>
<dbReference type="Proteomes" id="UP000006334">
    <property type="component" value="Unassembled WGS sequence"/>
</dbReference>
<protein>
    <submittedName>
        <fullName evidence="1">Uncharacterized protein</fullName>
    </submittedName>
</protein>
<dbReference type="Gene3D" id="3.40.720.10">
    <property type="entry name" value="Alkaline Phosphatase, subunit A"/>
    <property type="match status" value="1"/>
</dbReference>
<name>K6YFF1_9ALTE</name>
<comment type="caution">
    <text evidence="1">The sequence shown here is derived from an EMBL/GenBank/DDBJ whole genome shotgun (WGS) entry which is preliminary data.</text>
</comment>